<feature type="domain" description="Arc-like DNA binding" evidence="1">
    <location>
        <begin position="11"/>
        <end position="48"/>
    </location>
</feature>
<evidence type="ECO:0000259" key="1">
    <source>
        <dbReference type="Pfam" id="PF03869"/>
    </source>
</evidence>
<gene>
    <name evidence="2" type="ORF">IV454_16240</name>
</gene>
<reference evidence="2 3" key="1">
    <citation type="submission" date="2020-11" db="EMBL/GenBank/DDBJ databases">
        <authorList>
            <person name="Sun Q."/>
        </authorList>
    </citation>
    <scope>NUCLEOTIDE SEQUENCE [LARGE SCALE GENOMIC DNA]</scope>
    <source>
        <strain evidence="2 3">P8398</strain>
    </source>
</reference>
<dbReference type="InterPro" id="IPR005569">
    <property type="entry name" value="Arc_DNA-bd_dom"/>
</dbReference>
<dbReference type="RefSeq" id="WP_166893598.1">
    <property type="nucleotide sequence ID" value="NZ_CP065053.1"/>
</dbReference>
<name>A0AA48WJP1_9BURK</name>
<dbReference type="Pfam" id="PF03869">
    <property type="entry name" value="Arc"/>
    <property type="match status" value="1"/>
</dbReference>
<dbReference type="SUPFAM" id="SSF47598">
    <property type="entry name" value="Ribbon-helix-helix"/>
    <property type="match status" value="1"/>
</dbReference>
<evidence type="ECO:0000313" key="2">
    <source>
        <dbReference type="EMBL" id="QPI52897.1"/>
    </source>
</evidence>
<dbReference type="EMBL" id="CP065053">
    <property type="protein sequence ID" value="QPI52897.1"/>
    <property type="molecule type" value="Genomic_DNA"/>
</dbReference>
<dbReference type="Proteomes" id="UP000662888">
    <property type="component" value="Chromosome"/>
</dbReference>
<keyword evidence="2" id="KW-0238">DNA-binding</keyword>
<proteinExistence type="predicted"/>
<accession>A0AA48WJP1</accession>
<dbReference type="InterPro" id="IPR010985">
    <property type="entry name" value="Ribbon_hlx_hlx"/>
</dbReference>
<dbReference type="Gene3D" id="1.10.1220.10">
    <property type="entry name" value="Met repressor-like"/>
    <property type="match status" value="1"/>
</dbReference>
<dbReference type="GO" id="GO:0003677">
    <property type="term" value="F:DNA binding"/>
    <property type="evidence" value="ECO:0007669"/>
    <property type="project" value="UniProtKB-KW"/>
</dbReference>
<dbReference type="InterPro" id="IPR013321">
    <property type="entry name" value="Arc_rbn_hlx_hlx"/>
</dbReference>
<keyword evidence="3" id="KW-1185">Reference proteome</keyword>
<protein>
    <submittedName>
        <fullName evidence="2">Arc family DNA-binding protein</fullName>
    </submittedName>
</protein>
<organism evidence="2 3">
    <name type="scientific">Massilia antarctica</name>
    <dbReference type="NCBI Taxonomy" id="2765360"/>
    <lineage>
        <taxon>Bacteria</taxon>
        <taxon>Pseudomonadati</taxon>
        <taxon>Pseudomonadota</taxon>
        <taxon>Betaproteobacteria</taxon>
        <taxon>Burkholderiales</taxon>
        <taxon>Oxalobacteraceae</taxon>
        <taxon>Telluria group</taxon>
        <taxon>Massilia</taxon>
    </lineage>
</organism>
<sequence length="65" mass="7356">MKNTCASTHADKDRFILRFHSEGQRDMLKARAQANLRTMNAEILFLIEAGIRATKHAEGLAEMPK</sequence>
<evidence type="ECO:0000313" key="3">
    <source>
        <dbReference type="Proteomes" id="UP000662888"/>
    </source>
</evidence>